<dbReference type="PANTHER" id="PTHR43350">
    <property type="entry name" value="NAD-DEPENDENT ALCOHOL DEHYDROGENASE"/>
    <property type="match status" value="1"/>
</dbReference>
<evidence type="ECO:0000256" key="2">
    <source>
        <dbReference type="ARBA" id="ARBA00008072"/>
    </source>
</evidence>
<dbReference type="CDD" id="cd08255">
    <property type="entry name" value="2-desacetyl-2-hydroxyethyl_bacteriochlorophyllide_like"/>
    <property type="match status" value="1"/>
</dbReference>
<comment type="similarity">
    <text evidence="2">Belongs to the zinc-containing alcohol dehydrogenase family.</text>
</comment>
<dbReference type="SUPFAM" id="SSF50129">
    <property type="entry name" value="GroES-like"/>
    <property type="match status" value="1"/>
</dbReference>
<dbReference type="Pfam" id="PF00107">
    <property type="entry name" value="ADH_zinc_N"/>
    <property type="match status" value="1"/>
</dbReference>
<dbReference type="GeneID" id="94362645"/>
<dbReference type="Gene3D" id="3.90.180.10">
    <property type="entry name" value="Medium-chain alcohol dehydrogenases, catalytic domain"/>
    <property type="match status" value="2"/>
</dbReference>
<evidence type="ECO:0000313" key="7">
    <source>
        <dbReference type="EMBL" id="NLV09549.1"/>
    </source>
</evidence>
<dbReference type="Proteomes" id="UP000608662">
    <property type="component" value="Unassembled WGS sequence"/>
</dbReference>
<dbReference type="EMBL" id="WOYG01000001">
    <property type="protein sequence ID" value="NLV09549.1"/>
    <property type="molecule type" value="Genomic_DNA"/>
</dbReference>
<sequence>MVQTLYFTAEREAAIRDRPARDLDAEAVRVETAVSAISAGTELLIYRGDAPEELVADEELDALSGDLAFPLSYGYAAVGTVVDTGSTVADDWRGRRVFAFNPHETSFTAPVSAVVPVPQTMDTETAAHLPSVETAVNFALDGQPRVGERVVVYGAGTIGLCTTSVLASFPLAELVVVDPVEQRRALAERFGADRAVAPGDEIGFADREPDGADLVYELSGNPEALDDAVGTVGYDGRIVVGSWYGTNRADLGLGGRFHRDRITIESSQVSTIAPELRGRWSNERRLETALEHLDDITTDALVYDRVPFASAPEAYRRLDEHCPPGGIILTY</sequence>
<dbReference type="SUPFAM" id="SSF51735">
    <property type="entry name" value="NAD(P)-binding Rossmann-fold domains"/>
    <property type="match status" value="1"/>
</dbReference>
<feature type="domain" description="Alcohol dehydrogenase-like C-terminal" evidence="6">
    <location>
        <begin position="158"/>
        <end position="271"/>
    </location>
</feature>
<accession>A0A847U967</accession>
<dbReference type="AlphaFoldDB" id="A0A847U967"/>
<organism evidence="7 8">
    <name type="scientific">Halomicrobium mukohataei</name>
    <dbReference type="NCBI Taxonomy" id="57705"/>
    <lineage>
        <taxon>Archaea</taxon>
        <taxon>Methanobacteriati</taxon>
        <taxon>Methanobacteriota</taxon>
        <taxon>Stenosarchaea group</taxon>
        <taxon>Halobacteria</taxon>
        <taxon>Halobacteriales</taxon>
        <taxon>Haloarculaceae</taxon>
        <taxon>Halomicrobium</taxon>
    </lineage>
</organism>
<dbReference type="PANTHER" id="PTHR43350:SF19">
    <property type="entry name" value="D-GULOSIDE 3-DEHYDROGENASE"/>
    <property type="match status" value="1"/>
</dbReference>
<evidence type="ECO:0000313" key="8">
    <source>
        <dbReference type="Proteomes" id="UP000608662"/>
    </source>
</evidence>
<gene>
    <name evidence="7" type="ORF">GOC74_06365</name>
</gene>
<dbReference type="GO" id="GO:0046872">
    <property type="term" value="F:metal ion binding"/>
    <property type="evidence" value="ECO:0007669"/>
    <property type="project" value="UniProtKB-KW"/>
</dbReference>
<keyword evidence="4" id="KW-0862">Zinc</keyword>
<evidence type="ECO:0000256" key="5">
    <source>
        <dbReference type="ARBA" id="ARBA00023002"/>
    </source>
</evidence>
<reference evidence="7" key="1">
    <citation type="submission" date="2019-12" db="EMBL/GenBank/DDBJ databases">
        <title>Whole-genome sequence of Halomicrobium mukohataei pws1.</title>
        <authorList>
            <person name="Verma D.K."/>
            <person name="Gopal K."/>
            <person name="Prasad E.S."/>
        </authorList>
    </citation>
    <scope>NUCLEOTIDE SEQUENCE</scope>
    <source>
        <strain evidence="7">Pws1</strain>
    </source>
</reference>
<dbReference type="Gene3D" id="3.40.50.720">
    <property type="entry name" value="NAD(P)-binding Rossmann-like Domain"/>
    <property type="match status" value="1"/>
</dbReference>
<keyword evidence="5" id="KW-0560">Oxidoreductase</keyword>
<evidence type="ECO:0000256" key="3">
    <source>
        <dbReference type="ARBA" id="ARBA00022723"/>
    </source>
</evidence>
<proteinExistence type="inferred from homology"/>
<evidence type="ECO:0000256" key="4">
    <source>
        <dbReference type="ARBA" id="ARBA00022833"/>
    </source>
</evidence>
<evidence type="ECO:0000256" key="1">
    <source>
        <dbReference type="ARBA" id="ARBA00001947"/>
    </source>
</evidence>
<name>A0A847U967_9EURY</name>
<keyword evidence="3" id="KW-0479">Metal-binding</keyword>
<dbReference type="InterPro" id="IPR013149">
    <property type="entry name" value="ADH-like_C"/>
</dbReference>
<dbReference type="InterPro" id="IPR036291">
    <property type="entry name" value="NAD(P)-bd_dom_sf"/>
</dbReference>
<dbReference type="RefSeq" id="WP_170093388.1">
    <property type="nucleotide sequence ID" value="NZ_WOYG01000001.1"/>
</dbReference>
<protein>
    <submittedName>
        <fullName evidence="7">Zinc-binding dehydrogenase</fullName>
    </submittedName>
</protein>
<evidence type="ECO:0000259" key="6">
    <source>
        <dbReference type="Pfam" id="PF00107"/>
    </source>
</evidence>
<dbReference type="InterPro" id="IPR011032">
    <property type="entry name" value="GroES-like_sf"/>
</dbReference>
<comment type="cofactor">
    <cofactor evidence="1">
        <name>Zn(2+)</name>
        <dbReference type="ChEBI" id="CHEBI:29105"/>
    </cofactor>
</comment>
<comment type="caution">
    <text evidence="7">The sequence shown here is derived from an EMBL/GenBank/DDBJ whole genome shotgun (WGS) entry which is preliminary data.</text>
</comment>
<dbReference type="GO" id="GO:0016491">
    <property type="term" value="F:oxidoreductase activity"/>
    <property type="evidence" value="ECO:0007669"/>
    <property type="project" value="UniProtKB-KW"/>
</dbReference>